<feature type="domain" description="5'-3' exonuclease" evidence="3">
    <location>
        <begin position="1"/>
        <end position="94"/>
    </location>
</feature>
<comment type="caution">
    <text evidence="4">The sequence shown here is derived from an EMBL/GenBank/DDBJ whole genome shotgun (WGS) entry which is preliminary data.</text>
</comment>
<dbReference type="Gene3D" id="3.40.50.1010">
    <property type="entry name" value="5'-nuclease"/>
    <property type="match status" value="1"/>
</dbReference>
<dbReference type="SMART" id="SM00475">
    <property type="entry name" value="53EXOc"/>
    <property type="match status" value="1"/>
</dbReference>
<dbReference type="GO" id="GO:0033567">
    <property type="term" value="P:DNA replication, Okazaki fragment processing"/>
    <property type="evidence" value="ECO:0007669"/>
    <property type="project" value="InterPro"/>
</dbReference>
<proteinExistence type="predicted"/>
<evidence type="ECO:0000313" key="4">
    <source>
        <dbReference type="EMBL" id="PIP57488.1"/>
    </source>
</evidence>
<dbReference type="InterPro" id="IPR020046">
    <property type="entry name" value="5-3_exonucl_a-hlix_arch_N"/>
</dbReference>
<keyword evidence="2" id="KW-0378">Hydrolase</keyword>
<dbReference type="InterPro" id="IPR029060">
    <property type="entry name" value="PIN-like_dom_sf"/>
</dbReference>
<dbReference type="GO" id="GO:0008409">
    <property type="term" value="F:5'-3' exonuclease activity"/>
    <property type="evidence" value="ECO:0007669"/>
    <property type="project" value="InterPro"/>
</dbReference>
<evidence type="ECO:0000313" key="5">
    <source>
        <dbReference type="Proteomes" id="UP000229847"/>
    </source>
</evidence>
<protein>
    <submittedName>
        <fullName evidence="4">DNA polymerase I</fullName>
    </submittedName>
</protein>
<accession>A0A2H0BKE9</accession>
<dbReference type="InterPro" id="IPR002421">
    <property type="entry name" value="5-3_exonuclease"/>
</dbReference>
<evidence type="ECO:0000256" key="2">
    <source>
        <dbReference type="ARBA" id="ARBA00022801"/>
    </source>
</evidence>
<evidence type="ECO:0000256" key="1">
    <source>
        <dbReference type="ARBA" id="ARBA00022722"/>
    </source>
</evidence>
<dbReference type="CDD" id="cd09859">
    <property type="entry name" value="PIN_53EXO"/>
    <property type="match status" value="1"/>
</dbReference>
<dbReference type="PANTHER" id="PTHR42646">
    <property type="entry name" value="FLAP ENDONUCLEASE XNI"/>
    <property type="match status" value="1"/>
</dbReference>
<feature type="non-terminal residue" evidence="4">
    <location>
        <position position="94"/>
    </location>
</feature>
<evidence type="ECO:0000259" key="3">
    <source>
        <dbReference type="SMART" id="SM00475"/>
    </source>
</evidence>
<dbReference type="Proteomes" id="UP000229847">
    <property type="component" value="Unassembled WGS sequence"/>
</dbReference>
<dbReference type="InterPro" id="IPR038969">
    <property type="entry name" value="FEN"/>
</dbReference>
<name>A0A2H0BKE9_9BACT</name>
<dbReference type="Pfam" id="PF02739">
    <property type="entry name" value="5_3_exonuc_N"/>
    <property type="match status" value="1"/>
</dbReference>
<reference evidence="4 5" key="1">
    <citation type="submission" date="2017-09" db="EMBL/GenBank/DDBJ databases">
        <title>Depth-based differentiation of microbial function through sediment-hosted aquifers and enrichment of novel symbionts in the deep terrestrial subsurface.</title>
        <authorList>
            <person name="Probst A.J."/>
            <person name="Ladd B."/>
            <person name="Jarett J.K."/>
            <person name="Geller-Mcgrath D.E."/>
            <person name="Sieber C.M."/>
            <person name="Emerson J.B."/>
            <person name="Anantharaman K."/>
            <person name="Thomas B.C."/>
            <person name="Malmstrom R."/>
            <person name="Stieglmeier M."/>
            <person name="Klingl A."/>
            <person name="Woyke T."/>
            <person name="Ryan C.M."/>
            <person name="Banfield J.F."/>
        </authorList>
    </citation>
    <scope>NUCLEOTIDE SEQUENCE [LARGE SCALE GENOMIC DNA]</scope>
    <source>
        <strain evidence="4">CG22_combo_CG10-13_8_21_14_all_39_10</strain>
    </source>
</reference>
<keyword evidence="1" id="KW-0540">Nuclease</keyword>
<gene>
    <name evidence="4" type="ORF">COX03_02930</name>
</gene>
<dbReference type="EMBL" id="PCSW01000089">
    <property type="protein sequence ID" value="PIP57488.1"/>
    <property type="molecule type" value="Genomic_DNA"/>
</dbReference>
<dbReference type="AlphaFoldDB" id="A0A2H0BKE9"/>
<sequence>MKLVLIDAFAILHRAFHAIPPLTNKKGEPTNAVYGFVSMILKVVQDLQPNSLAVCFDVKAPTFRHKEFKDYQSQRPPMADELSSQIEKVKSFLK</sequence>
<organism evidence="4 5">
    <name type="scientific">Candidatus Woesebacteria bacterium CG22_combo_CG10-13_8_21_14_all_39_10</name>
    <dbReference type="NCBI Taxonomy" id="1975059"/>
    <lineage>
        <taxon>Bacteria</taxon>
        <taxon>Candidatus Woeseibacteriota</taxon>
    </lineage>
</organism>
<dbReference type="PANTHER" id="PTHR42646:SF2">
    <property type="entry name" value="5'-3' EXONUCLEASE FAMILY PROTEIN"/>
    <property type="match status" value="1"/>
</dbReference>
<dbReference type="SUPFAM" id="SSF88723">
    <property type="entry name" value="PIN domain-like"/>
    <property type="match status" value="1"/>
</dbReference>
<dbReference type="GO" id="GO:0003677">
    <property type="term" value="F:DNA binding"/>
    <property type="evidence" value="ECO:0007669"/>
    <property type="project" value="InterPro"/>
</dbReference>
<dbReference type="GO" id="GO:0017108">
    <property type="term" value="F:5'-flap endonuclease activity"/>
    <property type="evidence" value="ECO:0007669"/>
    <property type="project" value="InterPro"/>
</dbReference>